<dbReference type="InterPro" id="IPR036390">
    <property type="entry name" value="WH_DNA-bd_sf"/>
</dbReference>
<keyword evidence="3" id="KW-0804">Transcription</keyword>
<reference evidence="5 6" key="1">
    <citation type="submission" date="2021-10" db="EMBL/GenBank/DDBJ databases">
        <title>Anaerobic single-cell dispensing facilitates the cultivation of human gut bacteria.</title>
        <authorList>
            <person name="Afrizal A."/>
        </authorList>
    </citation>
    <scope>NUCLEOTIDE SEQUENCE [LARGE SCALE GENOMIC DNA]</scope>
    <source>
        <strain evidence="5 6">CLA-AA-H276</strain>
    </source>
</reference>
<dbReference type="Pfam" id="PF07729">
    <property type="entry name" value="FCD"/>
    <property type="match status" value="1"/>
</dbReference>
<dbReference type="SMART" id="SM00895">
    <property type="entry name" value="FCD"/>
    <property type="match status" value="1"/>
</dbReference>
<dbReference type="Gene3D" id="1.20.120.530">
    <property type="entry name" value="GntR ligand-binding domain-like"/>
    <property type="match status" value="1"/>
</dbReference>
<protein>
    <submittedName>
        <fullName evidence="5">GntR family transcriptional regulator</fullName>
    </submittedName>
</protein>
<evidence type="ECO:0000256" key="1">
    <source>
        <dbReference type="ARBA" id="ARBA00023015"/>
    </source>
</evidence>
<gene>
    <name evidence="5" type="ORF">LKD36_00600</name>
</gene>
<proteinExistence type="predicted"/>
<dbReference type="InterPro" id="IPR000524">
    <property type="entry name" value="Tscrpt_reg_HTH_GntR"/>
</dbReference>
<dbReference type="InterPro" id="IPR008920">
    <property type="entry name" value="TF_FadR/GntR_C"/>
</dbReference>
<dbReference type="AlphaFoldDB" id="A0AAE3D9D7"/>
<dbReference type="CDD" id="cd07377">
    <property type="entry name" value="WHTH_GntR"/>
    <property type="match status" value="1"/>
</dbReference>
<evidence type="ECO:0000256" key="3">
    <source>
        <dbReference type="ARBA" id="ARBA00023163"/>
    </source>
</evidence>
<dbReference type="InterPro" id="IPR036388">
    <property type="entry name" value="WH-like_DNA-bd_sf"/>
</dbReference>
<dbReference type="SUPFAM" id="SSF46785">
    <property type="entry name" value="Winged helix' DNA-binding domain"/>
    <property type="match status" value="1"/>
</dbReference>
<dbReference type="PROSITE" id="PS50949">
    <property type="entry name" value="HTH_GNTR"/>
    <property type="match status" value="1"/>
</dbReference>
<feature type="domain" description="HTH gntR-type" evidence="4">
    <location>
        <begin position="10"/>
        <end position="77"/>
    </location>
</feature>
<keyword evidence="1" id="KW-0805">Transcription regulation</keyword>
<keyword evidence="6" id="KW-1185">Reference proteome</keyword>
<name>A0AAE3D9D7_9FIRM</name>
<sequence>MKEMNIVEAVPIRDQVADILRKRIISGDLANGERLSERQISAELNISTTPVKEAFRLLQAEGLIYTLPRKGSFVSANASEHAYQVMLLRSSIDGVAAYLAAKRINEELYNAIEDPLMKAEKLINKGADDGEAISQYNDQFHMAIREASGNEQVIAMGNNLSSIDKSLRRLINRDSTLMKSRHSEHKQILECIRRGSCEEAEMAMVHHIRKANMPLLNK</sequence>
<dbReference type="EMBL" id="JAJEPS010000001">
    <property type="protein sequence ID" value="MCC2124672.1"/>
    <property type="molecule type" value="Genomic_DNA"/>
</dbReference>
<evidence type="ECO:0000313" key="5">
    <source>
        <dbReference type="EMBL" id="MCC2124672.1"/>
    </source>
</evidence>
<dbReference type="Pfam" id="PF00392">
    <property type="entry name" value="GntR"/>
    <property type="match status" value="1"/>
</dbReference>
<dbReference type="InterPro" id="IPR011711">
    <property type="entry name" value="GntR_C"/>
</dbReference>
<evidence type="ECO:0000256" key="2">
    <source>
        <dbReference type="ARBA" id="ARBA00023125"/>
    </source>
</evidence>
<dbReference type="Gene3D" id="1.10.10.10">
    <property type="entry name" value="Winged helix-like DNA-binding domain superfamily/Winged helix DNA-binding domain"/>
    <property type="match status" value="1"/>
</dbReference>
<keyword evidence="2" id="KW-0238">DNA-binding</keyword>
<organism evidence="5 6">
    <name type="scientific">Hominiventricola filiformis</name>
    <dbReference type="NCBI Taxonomy" id="2885352"/>
    <lineage>
        <taxon>Bacteria</taxon>
        <taxon>Bacillati</taxon>
        <taxon>Bacillota</taxon>
        <taxon>Clostridia</taxon>
        <taxon>Lachnospirales</taxon>
        <taxon>Lachnospiraceae</taxon>
        <taxon>Hominiventricola</taxon>
    </lineage>
</organism>
<comment type="caution">
    <text evidence="5">The sequence shown here is derived from an EMBL/GenBank/DDBJ whole genome shotgun (WGS) entry which is preliminary data.</text>
</comment>
<dbReference type="Proteomes" id="UP001198220">
    <property type="component" value="Unassembled WGS sequence"/>
</dbReference>
<evidence type="ECO:0000313" key="6">
    <source>
        <dbReference type="Proteomes" id="UP001198220"/>
    </source>
</evidence>
<accession>A0AAE3D9D7</accession>
<dbReference type="PANTHER" id="PTHR43537:SF24">
    <property type="entry name" value="GLUCONATE OPERON TRANSCRIPTIONAL REPRESSOR"/>
    <property type="match status" value="1"/>
</dbReference>
<dbReference type="SUPFAM" id="SSF48008">
    <property type="entry name" value="GntR ligand-binding domain-like"/>
    <property type="match status" value="1"/>
</dbReference>
<dbReference type="RefSeq" id="WP_308458260.1">
    <property type="nucleotide sequence ID" value="NZ_JAJEPS010000001.1"/>
</dbReference>
<dbReference type="SMART" id="SM00345">
    <property type="entry name" value="HTH_GNTR"/>
    <property type="match status" value="1"/>
</dbReference>
<dbReference type="GO" id="GO:0003677">
    <property type="term" value="F:DNA binding"/>
    <property type="evidence" value="ECO:0007669"/>
    <property type="project" value="UniProtKB-KW"/>
</dbReference>
<dbReference type="PANTHER" id="PTHR43537">
    <property type="entry name" value="TRANSCRIPTIONAL REGULATOR, GNTR FAMILY"/>
    <property type="match status" value="1"/>
</dbReference>
<dbReference type="GO" id="GO:0003700">
    <property type="term" value="F:DNA-binding transcription factor activity"/>
    <property type="evidence" value="ECO:0007669"/>
    <property type="project" value="InterPro"/>
</dbReference>
<evidence type="ECO:0000259" key="4">
    <source>
        <dbReference type="PROSITE" id="PS50949"/>
    </source>
</evidence>